<name>A0ABU1V859_9BURK</name>
<feature type="domain" description="HTH lysR-type" evidence="5">
    <location>
        <begin position="1"/>
        <end position="60"/>
    </location>
</feature>
<gene>
    <name evidence="6" type="ORF">J2X09_001235</name>
</gene>
<dbReference type="Pfam" id="PF00126">
    <property type="entry name" value="HTH_1"/>
    <property type="match status" value="1"/>
</dbReference>
<dbReference type="PANTHER" id="PTHR30419">
    <property type="entry name" value="HTH-TYPE TRANSCRIPTIONAL REGULATOR YBHD"/>
    <property type="match status" value="1"/>
</dbReference>
<dbReference type="SUPFAM" id="SSF46785">
    <property type="entry name" value="Winged helix' DNA-binding domain"/>
    <property type="match status" value="1"/>
</dbReference>
<keyword evidence="7" id="KW-1185">Reference proteome</keyword>
<evidence type="ECO:0000313" key="6">
    <source>
        <dbReference type="EMBL" id="MDR7093503.1"/>
    </source>
</evidence>
<protein>
    <submittedName>
        <fullName evidence="6">DNA-binding transcriptional LysR family regulator</fullName>
    </submittedName>
</protein>
<comment type="similarity">
    <text evidence="1">Belongs to the LysR transcriptional regulatory family.</text>
</comment>
<keyword evidence="2" id="KW-0805">Transcription regulation</keyword>
<proteinExistence type="inferred from homology"/>
<dbReference type="EMBL" id="JAVDWE010000002">
    <property type="protein sequence ID" value="MDR7093503.1"/>
    <property type="molecule type" value="Genomic_DNA"/>
</dbReference>
<dbReference type="InterPro" id="IPR036388">
    <property type="entry name" value="WH-like_DNA-bd_sf"/>
</dbReference>
<dbReference type="RefSeq" id="WP_204732640.1">
    <property type="nucleotide sequence ID" value="NZ_JAVDWE010000002.1"/>
</dbReference>
<dbReference type="SUPFAM" id="SSF53850">
    <property type="entry name" value="Periplasmic binding protein-like II"/>
    <property type="match status" value="1"/>
</dbReference>
<dbReference type="PROSITE" id="PS50931">
    <property type="entry name" value="HTH_LYSR"/>
    <property type="match status" value="1"/>
</dbReference>
<evidence type="ECO:0000256" key="1">
    <source>
        <dbReference type="ARBA" id="ARBA00009437"/>
    </source>
</evidence>
<dbReference type="GO" id="GO:0003677">
    <property type="term" value="F:DNA binding"/>
    <property type="evidence" value="ECO:0007669"/>
    <property type="project" value="UniProtKB-KW"/>
</dbReference>
<dbReference type="InterPro" id="IPR036390">
    <property type="entry name" value="WH_DNA-bd_sf"/>
</dbReference>
<evidence type="ECO:0000259" key="5">
    <source>
        <dbReference type="PROSITE" id="PS50931"/>
    </source>
</evidence>
<evidence type="ECO:0000256" key="3">
    <source>
        <dbReference type="ARBA" id="ARBA00023125"/>
    </source>
</evidence>
<comment type="caution">
    <text evidence="6">The sequence shown here is derived from an EMBL/GenBank/DDBJ whole genome shotgun (WGS) entry which is preliminary data.</text>
</comment>
<dbReference type="Gene3D" id="3.40.190.290">
    <property type="match status" value="1"/>
</dbReference>
<dbReference type="Proteomes" id="UP001265550">
    <property type="component" value="Unassembled WGS sequence"/>
</dbReference>
<keyword evidence="4" id="KW-0804">Transcription</keyword>
<organism evidence="6 7">
    <name type="scientific">Hydrogenophaga laconesensis</name>
    <dbReference type="NCBI Taxonomy" id="1805971"/>
    <lineage>
        <taxon>Bacteria</taxon>
        <taxon>Pseudomonadati</taxon>
        <taxon>Pseudomonadota</taxon>
        <taxon>Betaproteobacteria</taxon>
        <taxon>Burkholderiales</taxon>
        <taxon>Comamonadaceae</taxon>
        <taxon>Hydrogenophaga</taxon>
    </lineage>
</organism>
<accession>A0ABU1V859</accession>
<dbReference type="InterPro" id="IPR000847">
    <property type="entry name" value="LysR_HTH_N"/>
</dbReference>
<sequence>MNVSTRQLQAFLAVARLQSITRAAEQIHLSQAGLSLLLREMESQLGVRLFDRTTRSVTLTDGGRQLLPAAERMLREWADVSGRIDKLSVDVAHTLTVAATPLVCSSVMPVVLRTLQSSHPHTTVVVRDVERSHIEALVLSGQVDMALGILFKAASGIRRQRLLSLPLVCVSPREWPAGSGKPRRLQHSHVSWADLADVPLIGLPVGNPIQQVIDQRLREIGRANEDRITFNNLHSVVAMVEAGYGAAVMPAFVQGACSRYAVNVSVMTGPEVPLDFFAITRKGAETTDAARAFLSAFAAQLREYPQLET</sequence>
<dbReference type="PANTHER" id="PTHR30419:SF8">
    <property type="entry name" value="NITROGEN ASSIMILATION TRANSCRIPTIONAL ACTIVATOR-RELATED"/>
    <property type="match status" value="1"/>
</dbReference>
<reference evidence="6 7" key="1">
    <citation type="submission" date="2023-07" db="EMBL/GenBank/DDBJ databases">
        <title>Sorghum-associated microbial communities from plants grown in Nebraska, USA.</title>
        <authorList>
            <person name="Schachtman D."/>
        </authorList>
    </citation>
    <scope>NUCLEOTIDE SEQUENCE [LARGE SCALE GENOMIC DNA]</scope>
    <source>
        <strain evidence="6 7">BE240</strain>
    </source>
</reference>
<evidence type="ECO:0000256" key="4">
    <source>
        <dbReference type="ARBA" id="ARBA00023163"/>
    </source>
</evidence>
<keyword evidence="3 6" id="KW-0238">DNA-binding</keyword>
<dbReference type="InterPro" id="IPR005119">
    <property type="entry name" value="LysR_subst-bd"/>
</dbReference>
<evidence type="ECO:0000313" key="7">
    <source>
        <dbReference type="Proteomes" id="UP001265550"/>
    </source>
</evidence>
<dbReference type="PRINTS" id="PR00039">
    <property type="entry name" value="HTHLYSR"/>
</dbReference>
<dbReference type="InterPro" id="IPR050950">
    <property type="entry name" value="HTH-type_LysR_regulators"/>
</dbReference>
<dbReference type="Pfam" id="PF03466">
    <property type="entry name" value="LysR_substrate"/>
    <property type="match status" value="1"/>
</dbReference>
<evidence type="ECO:0000256" key="2">
    <source>
        <dbReference type="ARBA" id="ARBA00023015"/>
    </source>
</evidence>
<dbReference type="Gene3D" id="1.10.10.10">
    <property type="entry name" value="Winged helix-like DNA-binding domain superfamily/Winged helix DNA-binding domain"/>
    <property type="match status" value="1"/>
</dbReference>